<dbReference type="PROSITE" id="PS51257">
    <property type="entry name" value="PROKAR_LIPOPROTEIN"/>
    <property type="match status" value="1"/>
</dbReference>
<dbReference type="EMBL" id="JAINUG010000028">
    <property type="protein sequence ID" value="KAJ8410064.1"/>
    <property type="molecule type" value="Genomic_DNA"/>
</dbReference>
<name>A0AAD7SWI6_9TELE</name>
<organism evidence="1 2">
    <name type="scientific">Aldrovandia affinis</name>
    <dbReference type="NCBI Taxonomy" id="143900"/>
    <lineage>
        <taxon>Eukaryota</taxon>
        <taxon>Metazoa</taxon>
        <taxon>Chordata</taxon>
        <taxon>Craniata</taxon>
        <taxon>Vertebrata</taxon>
        <taxon>Euteleostomi</taxon>
        <taxon>Actinopterygii</taxon>
        <taxon>Neopterygii</taxon>
        <taxon>Teleostei</taxon>
        <taxon>Notacanthiformes</taxon>
        <taxon>Halosauridae</taxon>
        <taxon>Aldrovandia</taxon>
    </lineage>
</organism>
<evidence type="ECO:0000313" key="1">
    <source>
        <dbReference type="EMBL" id="KAJ8410064.1"/>
    </source>
</evidence>
<evidence type="ECO:0000313" key="2">
    <source>
        <dbReference type="Proteomes" id="UP001221898"/>
    </source>
</evidence>
<keyword evidence="2" id="KW-1185">Reference proteome</keyword>
<sequence>MSRSGLSPAILSRKSQLLDVSSTNCCMVLASGCRRTQMCGRLLDLSLSAAMASSTASWELGHACPSVLLPFPLSPSNSKLNSGSPGQ</sequence>
<dbReference type="Proteomes" id="UP001221898">
    <property type="component" value="Unassembled WGS sequence"/>
</dbReference>
<dbReference type="AlphaFoldDB" id="A0AAD7SWI6"/>
<proteinExistence type="predicted"/>
<comment type="caution">
    <text evidence="1">The sequence shown here is derived from an EMBL/GenBank/DDBJ whole genome shotgun (WGS) entry which is preliminary data.</text>
</comment>
<reference evidence="1" key="1">
    <citation type="journal article" date="2023" name="Science">
        <title>Genome structures resolve the early diversification of teleost fishes.</title>
        <authorList>
            <person name="Parey E."/>
            <person name="Louis A."/>
            <person name="Montfort J."/>
            <person name="Bouchez O."/>
            <person name="Roques C."/>
            <person name="Iampietro C."/>
            <person name="Lluch J."/>
            <person name="Castinel A."/>
            <person name="Donnadieu C."/>
            <person name="Desvignes T."/>
            <person name="Floi Bucao C."/>
            <person name="Jouanno E."/>
            <person name="Wen M."/>
            <person name="Mejri S."/>
            <person name="Dirks R."/>
            <person name="Jansen H."/>
            <person name="Henkel C."/>
            <person name="Chen W.J."/>
            <person name="Zahm M."/>
            <person name="Cabau C."/>
            <person name="Klopp C."/>
            <person name="Thompson A.W."/>
            <person name="Robinson-Rechavi M."/>
            <person name="Braasch I."/>
            <person name="Lecointre G."/>
            <person name="Bobe J."/>
            <person name="Postlethwait J.H."/>
            <person name="Berthelot C."/>
            <person name="Roest Crollius H."/>
            <person name="Guiguen Y."/>
        </authorList>
    </citation>
    <scope>NUCLEOTIDE SEQUENCE</scope>
    <source>
        <strain evidence="1">NC1722</strain>
    </source>
</reference>
<gene>
    <name evidence="1" type="ORF">AAFF_G00211050</name>
</gene>
<protein>
    <submittedName>
        <fullName evidence="1">Uncharacterized protein</fullName>
    </submittedName>
</protein>
<accession>A0AAD7SWI6</accession>